<dbReference type="GO" id="GO:0090313">
    <property type="term" value="P:regulation of protein targeting to membrane"/>
    <property type="evidence" value="ECO:0007669"/>
    <property type="project" value="TreeGrafter"/>
</dbReference>
<sequence>MFYTLFGFFGIPWLITDIAPKFIADKNATLEIKEAKFHPYKFELNATKVSLKTYNDLFRADSIDASLNFKNIFSRNVNVDVFRLTNPFINITRDRELGFNFEPLVASKTSEDNASNQADNESFFNFTLNLFEIINGGAQYADMSLKEPFVVSFNDLSYTINDINLKEYSAGKHDLDTSSSLFETFDWSGGVSLNPLKIYGDVKFSGLKMNKIWQSYINQPDINITKGTLDAKLNYELSLDNGVNINVNKAKLQANEFEVLNLDGNISFDKFSLDDISLNGDFVKTSVVDVKIGKTSLDKISFKNAEIAMSSDKIYIDDMLIRARDDFKSITTRLPKFGLSDIKFKGYDTELSQSVFEFNELNTLVFLKDSDAKIVADLKNFNSQTSVIKVAGEKLLNIDSLNANELKFDNERLALGSFDAKKSDLFSRDKVFGGLDKLSLEDISFNLKENILDVKNIKVLELFYNDEISKNGAKAINNLAILKKTSAKQTDKKAATANNDSKKQFVANVKNIEIINAKSNITQGFLPSVLTHEIVLKNAKIGGFSSDLSKPFDINASITSGEKVDINLKGNARLEPLKSDLNIKLNSKLKELNKISKHYINGFIAGGNLSVDANVKFDKSYQINSHVNLDDILINDSNNLQIINLKNAKIKNINLNENGVKIDGVTINSPHLRAHVDDNKSLNLALLAKVNSQNEAKKELKSKSADKFGVQIQDVALNDMSVDFSDASLVLPFLFKIKNLNAKVDNIRKNTISEITSSGTIGKGGSANVQMRINALEPKKFSDISLKFKDVELNEVTPYSATFVGRKIEGGVLDLSLVYNIEDSQMKGDNGIRIDTIKLGESVESPSAVSLPLQLAISVLQDSNNVIKLNLPVGGDLENPEFSYGGIVLQTIMQIFTDVVTSPFRLLGNMLGVENADELASIDFTAGSDEMMKSQMKKIDEFKKITDAKKDINLIIAPSYDEEVDRYAVQKRLFDRDVMIASSKTNGTQDEVIRQMAARQFKNQPTNAYEALVRARKIDEDTLDKLAKNRAQKLKQAMIDVGISADQIVVLEKIQAVKAQMDLYVPIPMGVENK</sequence>
<proteinExistence type="predicted"/>
<dbReference type="PANTHER" id="PTHR30441">
    <property type="entry name" value="DUF748 DOMAIN-CONTAINING PROTEIN"/>
    <property type="match status" value="1"/>
</dbReference>
<protein>
    <submittedName>
        <fullName evidence="1">DUF748 domain-containing protein</fullName>
    </submittedName>
</protein>
<keyword evidence="2" id="KW-1185">Reference proteome</keyword>
<dbReference type="InterPro" id="IPR052894">
    <property type="entry name" value="AsmA-related"/>
</dbReference>
<dbReference type="InterPro" id="IPR008023">
    <property type="entry name" value="DUF748"/>
</dbReference>
<name>A0AAW3ZVI7_9BACT</name>
<dbReference type="EMBL" id="LIWG01000008">
    <property type="protein sequence ID" value="MBE3608408.1"/>
    <property type="molecule type" value="Genomic_DNA"/>
</dbReference>
<organism evidence="1 2">
    <name type="scientific">Campylobacter californiensis</name>
    <dbReference type="NCBI Taxonomy" id="1032243"/>
    <lineage>
        <taxon>Bacteria</taxon>
        <taxon>Pseudomonadati</taxon>
        <taxon>Campylobacterota</taxon>
        <taxon>Epsilonproteobacteria</taxon>
        <taxon>Campylobacterales</taxon>
        <taxon>Campylobacteraceae</taxon>
        <taxon>Campylobacter</taxon>
    </lineage>
</organism>
<comment type="caution">
    <text evidence="1">The sequence shown here is derived from an EMBL/GenBank/DDBJ whole genome shotgun (WGS) entry which is preliminary data.</text>
</comment>
<accession>A0AAW3ZVI7</accession>
<dbReference type="GO" id="GO:0005886">
    <property type="term" value="C:plasma membrane"/>
    <property type="evidence" value="ECO:0007669"/>
    <property type="project" value="TreeGrafter"/>
</dbReference>
<evidence type="ECO:0000313" key="1">
    <source>
        <dbReference type="EMBL" id="MBE3608408.1"/>
    </source>
</evidence>
<gene>
    <name evidence="1" type="ORF">CCAL9337_06690</name>
</gene>
<dbReference type="RefSeq" id="WP_170016587.1">
    <property type="nucleotide sequence ID" value="NZ_JADBHP010000011.1"/>
</dbReference>
<dbReference type="Proteomes" id="UP000650616">
    <property type="component" value="Unassembled WGS sequence"/>
</dbReference>
<reference evidence="1 2" key="1">
    <citation type="submission" date="2015-08" db="EMBL/GenBank/DDBJ databases">
        <title>Comparative genomics of the Campylobacter concisus group.</title>
        <authorList>
            <person name="Yee E."/>
            <person name="Chapman M.H."/>
            <person name="Huynh S."/>
            <person name="Bono J.L."/>
            <person name="On S.L."/>
            <person name="St Leger J."/>
            <person name="Foster G."/>
            <person name="Parker C.T."/>
            <person name="Miller W.G."/>
        </authorList>
    </citation>
    <scope>NUCLEOTIDE SEQUENCE [LARGE SCALE GENOMIC DNA]</scope>
    <source>
        <strain evidence="1 2">RM9337</strain>
    </source>
</reference>
<evidence type="ECO:0000313" key="2">
    <source>
        <dbReference type="Proteomes" id="UP000650616"/>
    </source>
</evidence>
<dbReference type="Pfam" id="PF05359">
    <property type="entry name" value="DUF748"/>
    <property type="match status" value="1"/>
</dbReference>
<dbReference type="PANTHER" id="PTHR30441:SF8">
    <property type="entry name" value="DUF748 DOMAIN-CONTAINING PROTEIN"/>
    <property type="match status" value="1"/>
</dbReference>
<dbReference type="AlphaFoldDB" id="A0AAW3ZVI7"/>